<organism evidence="1">
    <name type="scientific">Tanacetum cinerariifolium</name>
    <name type="common">Dalmatian daisy</name>
    <name type="synonym">Chrysanthemum cinerariifolium</name>
    <dbReference type="NCBI Taxonomy" id="118510"/>
    <lineage>
        <taxon>Eukaryota</taxon>
        <taxon>Viridiplantae</taxon>
        <taxon>Streptophyta</taxon>
        <taxon>Embryophyta</taxon>
        <taxon>Tracheophyta</taxon>
        <taxon>Spermatophyta</taxon>
        <taxon>Magnoliopsida</taxon>
        <taxon>eudicotyledons</taxon>
        <taxon>Gunneridae</taxon>
        <taxon>Pentapetalae</taxon>
        <taxon>asterids</taxon>
        <taxon>campanulids</taxon>
        <taxon>Asterales</taxon>
        <taxon>Asteraceae</taxon>
        <taxon>Asteroideae</taxon>
        <taxon>Anthemideae</taxon>
        <taxon>Anthemidinae</taxon>
        <taxon>Tanacetum</taxon>
    </lineage>
</organism>
<gene>
    <name evidence="1" type="ORF">Tci_032188</name>
</gene>
<reference evidence="1" key="1">
    <citation type="journal article" date="2019" name="Sci. Rep.">
        <title>Draft genome of Tanacetum cinerariifolium, the natural source of mosquito coil.</title>
        <authorList>
            <person name="Yamashiro T."/>
            <person name="Shiraishi A."/>
            <person name="Satake H."/>
            <person name="Nakayama K."/>
        </authorList>
    </citation>
    <scope>NUCLEOTIDE SEQUENCE</scope>
</reference>
<name>A0A6L2LGC7_TANCI</name>
<protein>
    <submittedName>
        <fullName evidence="1">Uncharacterized protein</fullName>
    </submittedName>
</protein>
<comment type="caution">
    <text evidence="1">The sequence shown here is derived from an EMBL/GenBank/DDBJ whole genome shotgun (WGS) entry which is preliminary data.</text>
</comment>
<evidence type="ECO:0000313" key="1">
    <source>
        <dbReference type="EMBL" id="GEU60210.1"/>
    </source>
</evidence>
<accession>A0A6L2LGC7</accession>
<proteinExistence type="predicted"/>
<sequence length="186" mass="20687">MVQDNGYAFVEVQEDGTKTMCTDCWFEAKPCHERSFDTRPKPNREAMWVSCQMYHSIMGHTTTNRGVAVQRDLRLESRKSTMDNSSTLGSNKEADNVKILQPCNGLLLYTGSGWPAFDNDIQLGIPDTRGKFKKWIILTGYPTGMDVDIINGCGFGYEYTINSPLLDPGQPLVVGALVELDPGLTL</sequence>
<dbReference type="EMBL" id="BKCJ010004300">
    <property type="protein sequence ID" value="GEU60210.1"/>
    <property type="molecule type" value="Genomic_DNA"/>
</dbReference>
<dbReference type="AlphaFoldDB" id="A0A6L2LGC7"/>